<protein>
    <submittedName>
        <fullName evidence="3">SDR family NAD(P)-dependent oxidoreductase</fullName>
    </submittedName>
</protein>
<evidence type="ECO:0000256" key="1">
    <source>
        <dbReference type="ARBA" id="ARBA00006484"/>
    </source>
</evidence>
<keyword evidence="4" id="KW-1185">Reference proteome</keyword>
<organism evidence="3 4">
    <name type="scientific">Pontibacter toksunensis</name>
    <dbReference type="NCBI Taxonomy" id="1332631"/>
    <lineage>
        <taxon>Bacteria</taxon>
        <taxon>Pseudomonadati</taxon>
        <taxon>Bacteroidota</taxon>
        <taxon>Cytophagia</taxon>
        <taxon>Cytophagales</taxon>
        <taxon>Hymenobacteraceae</taxon>
        <taxon>Pontibacter</taxon>
    </lineage>
</organism>
<dbReference type="PANTHER" id="PTHR24322:SF736">
    <property type="entry name" value="RETINOL DEHYDROGENASE 10"/>
    <property type="match status" value="1"/>
</dbReference>
<evidence type="ECO:0000313" key="4">
    <source>
        <dbReference type="Proteomes" id="UP001597641"/>
    </source>
</evidence>
<dbReference type="Proteomes" id="UP001597641">
    <property type="component" value="Unassembled WGS sequence"/>
</dbReference>
<dbReference type="Pfam" id="PF00106">
    <property type="entry name" value="adh_short"/>
    <property type="match status" value="1"/>
</dbReference>
<dbReference type="EMBL" id="JBHUOX010000002">
    <property type="protein sequence ID" value="MFD2999416.1"/>
    <property type="molecule type" value="Genomic_DNA"/>
</dbReference>
<reference evidence="4" key="1">
    <citation type="journal article" date="2019" name="Int. J. Syst. Evol. Microbiol.">
        <title>The Global Catalogue of Microorganisms (GCM) 10K type strain sequencing project: providing services to taxonomists for standard genome sequencing and annotation.</title>
        <authorList>
            <consortium name="The Broad Institute Genomics Platform"/>
            <consortium name="The Broad Institute Genome Sequencing Center for Infectious Disease"/>
            <person name="Wu L."/>
            <person name="Ma J."/>
        </authorList>
    </citation>
    <scope>NUCLEOTIDE SEQUENCE [LARGE SCALE GENOMIC DNA]</scope>
    <source>
        <strain evidence="4">KCTC 23984</strain>
    </source>
</reference>
<comment type="caution">
    <text evidence="3">The sequence shown here is derived from an EMBL/GenBank/DDBJ whole genome shotgun (WGS) entry which is preliminary data.</text>
</comment>
<name>A0ABW6BPB4_9BACT</name>
<comment type="similarity">
    <text evidence="1">Belongs to the short-chain dehydrogenases/reductases (SDR) family.</text>
</comment>
<dbReference type="InterPro" id="IPR002347">
    <property type="entry name" value="SDR_fam"/>
</dbReference>
<evidence type="ECO:0000313" key="3">
    <source>
        <dbReference type="EMBL" id="MFD2999416.1"/>
    </source>
</evidence>
<dbReference type="Gene3D" id="3.40.50.720">
    <property type="entry name" value="NAD(P)-binding Rossmann-like Domain"/>
    <property type="match status" value="1"/>
</dbReference>
<proteinExistence type="inferred from homology"/>
<gene>
    <name evidence="3" type="ORF">ACFS7Z_03505</name>
</gene>
<dbReference type="SUPFAM" id="SSF51735">
    <property type="entry name" value="NAD(P)-binding Rossmann-fold domains"/>
    <property type="match status" value="1"/>
</dbReference>
<dbReference type="PANTHER" id="PTHR24322">
    <property type="entry name" value="PKSB"/>
    <property type="match status" value="1"/>
</dbReference>
<dbReference type="RefSeq" id="WP_377480990.1">
    <property type="nucleotide sequence ID" value="NZ_JBHUOX010000002.1"/>
</dbReference>
<dbReference type="InterPro" id="IPR036291">
    <property type="entry name" value="NAD(P)-bd_dom_sf"/>
</dbReference>
<evidence type="ECO:0000256" key="2">
    <source>
        <dbReference type="ARBA" id="ARBA00023002"/>
    </source>
</evidence>
<dbReference type="PRINTS" id="PR00081">
    <property type="entry name" value="GDHRDH"/>
</dbReference>
<accession>A0ABW6BPB4</accession>
<sequence length="187" mass="20020">MTRLRNSTILITGGASGIGRLMGLMSLERGADKVIIWDINQQNLQQVTAEMQAKGKQVFPYEVDVADVAAVAEAAGHVLQESGPPDILINNAGIVVGKMFADHSYAEIAQTLSVNVLGVMAVARAFLPGMIERGSGHVVNIASAAGTGGPGTRPARYHRYTKLHRHWYVCRGKGTLAHPYTTTRRSG</sequence>
<keyword evidence="2" id="KW-0560">Oxidoreductase</keyword>